<feature type="transmembrane region" description="Helical" evidence="2">
    <location>
        <begin position="66"/>
        <end position="86"/>
    </location>
</feature>
<keyword evidence="2" id="KW-0812">Transmembrane</keyword>
<evidence type="ECO:0000256" key="1">
    <source>
        <dbReference type="SAM" id="MobiDB-lite"/>
    </source>
</evidence>
<feature type="compositionally biased region" description="Acidic residues" evidence="1">
    <location>
        <begin position="528"/>
        <end position="538"/>
    </location>
</feature>
<feature type="transmembrane region" description="Helical" evidence="2">
    <location>
        <begin position="1091"/>
        <end position="1116"/>
    </location>
</feature>
<organism evidence="3 4">
    <name type="scientific">Nitzschia inconspicua</name>
    <dbReference type="NCBI Taxonomy" id="303405"/>
    <lineage>
        <taxon>Eukaryota</taxon>
        <taxon>Sar</taxon>
        <taxon>Stramenopiles</taxon>
        <taxon>Ochrophyta</taxon>
        <taxon>Bacillariophyta</taxon>
        <taxon>Bacillariophyceae</taxon>
        <taxon>Bacillariophycidae</taxon>
        <taxon>Bacillariales</taxon>
        <taxon>Bacillariaceae</taxon>
        <taxon>Nitzschia</taxon>
    </lineage>
</organism>
<evidence type="ECO:0000313" key="3">
    <source>
        <dbReference type="EMBL" id="KAG7364361.1"/>
    </source>
</evidence>
<dbReference type="InterPro" id="IPR039720">
    <property type="entry name" value="TMEM94"/>
</dbReference>
<keyword evidence="4" id="KW-1185">Reference proteome</keyword>
<feature type="transmembrane region" description="Helical" evidence="2">
    <location>
        <begin position="1066"/>
        <end position="1085"/>
    </location>
</feature>
<feature type="compositionally biased region" description="Basic and acidic residues" evidence="1">
    <location>
        <begin position="517"/>
        <end position="526"/>
    </location>
</feature>
<evidence type="ECO:0000313" key="4">
    <source>
        <dbReference type="Proteomes" id="UP000693970"/>
    </source>
</evidence>
<feature type="transmembrane region" description="Helical" evidence="2">
    <location>
        <begin position="1145"/>
        <end position="1168"/>
    </location>
</feature>
<feature type="compositionally biased region" description="Basic residues" evidence="1">
    <location>
        <begin position="543"/>
        <end position="555"/>
    </location>
</feature>
<feature type="transmembrane region" description="Helical" evidence="2">
    <location>
        <begin position="1214"/>
        <end position="1238"/>
    </location>
</feature>
<dbReference type="EMBL" id="JAGRRH010000009">
    <property type="protein sequence ID" value="KAG7364361.1"/>
    <property type="molecule type" value="Genomic_DNA"/>
</dbReference>
<dbReference type="PANTHER" id="PTHR13219:SF6">
    <property type="entry name" value="TRANSMEMBRANE PROTEIN 94"/>
    <property type="match status" value="1"/>
</dbReference>
<reference evidence="3" key="2">
    <citation type="submission" date="2021-04" db="EMBL/GenBank/DDBJ databases">
        <authorList>
            <person name="Podell S."/>
        </authorList>
    </citation>
    <scope>NUCLEOTIDE SEQUENCE</scope>
    <source>
        <strain evidence="3">Hildebrandi</strain>
    </source>
</reference>
<feature type="region of interest" description="Disordered" evidence="1">
    <location>
        <begin position="503"/>
        <end position="555"/>
    </location>
</feature>
<gene>
    <name evidence="3" type="ORF">IV203_037563</name>
</gene>
<feature type="transmembrane region" description="Helical" evidence="2">
    <location>
        <begin position="318"/>
        <end position="339"/>
    </location>
</feature>
<name>A0A9K3PYP1_9STRA</name>
<dbReference type="Proteomes" id="UP000693970">
    <property type="component" value="Unassembled WGS sequence"/>
</dbReference>
<evidence type="ECO:0008006" key="5">
    <source>
        <dbReference type="Google" id="ProtNLM"/>
    </source>
</evidence>
<sequence length="1330" mass="149159">MEPQPAPFPTKTLSWKEARGRLSRSLEGYLETSVKKVHRSIACSQSDRTPLFVSVMLKWRDWDLDIIIGTFGVSLALLVIAILTYVNRNAEGKTTRFNTGSEFATSQLVGACVILFGCFFNMWLLFRYRYSTSQGTDNLKRRMISRFLRELEKQEGECVDDDSVDFLHQNNKIDLVGTSLTAIYPVYRLSLDSDGKIVGASWSRIPTLLLVEGDRIALQIGDVAPAICRIMKGDVSKTFEKGQKISLESCEKTMEGVVGNLPKGRTTLPPNSDELLDVCNNMQIFQLMETPLEGFLREPEHDAKPPQLFRQLDSIRGVLFFTGIASFVLTLVILLGRFHQLSQDLFHLLPVPFLAALGSFPLVSPSCLIFIEALGSARILTSYHPVASRVRKDSSMPQTAETNVDLLILRYFLAIFGNRLSLQNIGSLVDDFIRKSKRLDAGTTPLVRIPPASLNLLYKLGVATAFTLIDDELVCEPQSIPQQLLIPSAKGLKLLDLCPAYESDDEEDSESDSSVEMPRHRQKSFDPEQNDDSDSDSDDALKDHHHVPSKKKARRRLLRKSFNLSSRRSKEEAGETSNSDLSDYEVQFEDPSWWQHLPSLKCIGLACLLVEQKDELPRSKGSSHYVSVKDASFIEDHEFASCKKALVHLVCKERRSIQLRSLARCIGFSTKPGLSGPLGDLSPFTEKNRLHVISTAQMKERLQIDFHERGSEESRWWGLLRADSTSVIVQDSRSGAYQLFSVGDPRVVLRATHEAWQGENNTILPLSSFDRKTILETTDSWKLADLDVEAFSYAPIPHTFENRCLKTRESKFYLLDNVPRGEKQLLPVQKDKAASAEWTLLQNQIFLGVLGSLVTPRSETQGLLSSLQDAGVRFVYFSPRNMRRQKEIASQMGIDVAWNCAISLRPLDQGEEDPHRMVSNYADWDVNAKLPHGIESVKQHLKDVDNVPLLVSLFTDVTKETTKDMIEIFQEYNDTVVVVGLSHLPKNSTIFSAADLAIGVDVLSDCISWSEEDSLYYNALLPSEVNFASAISAHFCGFRLKGISSMEHMPTILAQGRASLSASTNAGIFLLSGYLAFSFFALLNVCSVSVALPYIPIVGAILYLLVILPLVGLPITMSDPDQLCMKQVPPKNDVTVDFGKREGKIFYVVSFLKAIPPAVFPQLLYLIAFGELMIEHEFELVQSRCSSNIEPGGWVSVIRCDALKGYSGTARDSAVALSIAELLLCVTVSSASFLYRTLPIWVEPPWRRNHIWVMGVVVAILVIITYLLVVLESGTSSVLSWYYYILAFCMPFLCLFWNEVLKRPEKNVLDRAEKLRRLQFETRLGMWSPK</sequence>
<comment type="caution">
    <text evidence="3">The sequence shown here is derived from an EMBL/GenBank/DDBJ whole genome shotgun (WGS) entry which is preliminary data.</text>
</comment>
<accession>A0A9K3PYP1</accession>
<evidence type="ECO:0000256" key="2">
    <source>
        <dbReference type="SAM" id="Phobius"/>
    </source>
</evidence>
<feature type="compositionally biased region" description="Acidic residues" evidence="1">
    <location>
        <begin position="503"/>
        <end position="513"/>
    </location>
</feature>
<proteinExistence type="predicted"/>
<feature type="transmembrane region" description="Helical" evidence="2">
    <location>
        <begin position="1250"/>
        <end position="1269"/>
    </location>
</feature>
<feature type="transmembrane region" description="Helical" evidence="2">
    <location>
        <begin position="106"/>
        <end position="126"/>
    </location>
</feature>
<dbReference type="PANTHER" id="PTHR13219">
    <property type="entry name" value="TRANSMEMBRANE PROTEIN 94"/>
    <property type="match status" value="1"/>
</dbReference>
<protein>
    <recommendedName>
        <fullName evidence="5">Cation-transporting P-type ATPase C-terminal domain-containing protein</fullName>
    </recommendedName>
</protein>
<dbReference type="OrthoDB" id="5568754at2759"/>
<feature type="transmembrane region" description="Helical" evidence="2">
    <location>
        <begin position="1281"/>
        <end position="1301"/>
    </location>
</feature>
<keyword evidence="2" id="KW-1133">Transmembrane helix</keyword>
<reference evidence="3" key="1">
    <citation type="journal article" date="2021" name="Sci. Rep.">
        <title>Diploid genomic architecture of Nitzschia inconspicua, an elite biomass production diatom.</title>
        <authorList>
            <person name="Oliver A."/>
            <person name="Podell S."/>
            <person name="Pinowska A."/>
            <person name="Traller J.C."/>
            <person name="Smith S.R."/>
            <person name="McClure R."/>
            <person name="Beliaev A."/>
            <person name="Bohutskyi P."/>
            <person name="Hill E.A."/>
            <person name="Rabines A."/>
            <person name="Zheng H."/>
            <person name="Allen L.Z."/>
            <person name="Kuo A."/>
            <person name="Grigoriev I.V."/>
            <person name="Allen A.E."/>
            <person name="Hazlebeck D."/>
            <person name="Allen E.E."/>
        </authorList>
    </citation>
    <scope>NUCLEOTIDE SEQUENCE</scope>
    <source>
        <strain evidence="3">Hildebrandi</strain>
    </source>
</reference>
<keyword evidence="2" id="KW-0472">Membrane</keyword>